<organism evidence="12 13">
    <name type="scientific">Polyporus arcularius HHB13444</name>
    <dbReference type="NCBI Taxonomy" id="1314778"/>
    <lineage>
        <taxon>Eukaryota</taxon>
        <taxon>Fungi</taxon>
        <taxon>Dikarya</taxon>
        <taxon>Basidiomycota</taxon>
        <taxon>Agaricomycotina</taxon>
        <taxon>Agaricomycetes</taxon>
        <taxon>Polyporales</taxon>
        <taxon>Polyporaceae</taxon>
        <taxon>Polyporus</taxon>
    </lineage>
</organism>
<feature type="binding site" description="axial binding residue" evidence="9">
    <location>
        <position position="486"/>
    </location>
    <ligand>
        <name>heme</name>
        <dbReference type="ChEBI" id="CHEBI:30413"/>
    </ligand>
    <ligandPart>
        <name>Fe</name>
        <dbReference type="ChEBI" id="CHEBI:18248"/>
    </ligandPart>
</feature>
<evidence type="ECO:0000256" key="9">
    <source>
        <dbReference type="PIRSR" id="PIRSR602403-1"/>
    </source>
</evidence>
<dbReference type="PROSITE" id="PS00086">
    <property type="entry name" value="CYTOCHROME_P450"/>
    <property type="match status" value="1"/>
</dbReference>
<dbReference type="AlphaFoldDB" id="A0A5C3P096"/>
<feature type="chain" id="PRO_5022691076" evidence="11">
    <location>
        <begin position="19"/>
        <end position="544"/>
    </location>
</feature>
<dbReference type="InParanoid" id="A0A5C3P096"/>
<dbReference type="STRING" id="1314778.A0A5C3P096"/>
<dbReference type="Pfam" id="PF00067">
    <property type="entry name" value="p450"/>
    <property type="match status" value="1"/>
</dbReference>
<keyword evidence="5 9" id="KW-0479">Metal-binding</keyword>
<evidence type="ECO:0000256" key="11">
    <source>
        <dbReference type="SAM" id="SignalP"/>
    </source>
</evidence>
<name>A0A5C3P096_9APHY</name>
<comment type="cofactor">
    <cofactor evidence="1 9">
        <name>heme</name>
        <dbReference type="ChEBI" id="CHEBI:30413"/>
    </cofactor>
</comment>
<keyword evidence="11" id="KW-0732">Signal</keyword>
<dbReference type="GO" id="GO:0016705">
    <property type="term" value="F:oxidoreductase activity, acting on paired donors, with incorporation or reduction of molecular oxygen"/>
    <property type="evidence" value="ECO:0007669"/>
    <property type="project" value="InterPro"/>
</dbReference>
<dbReference type="GO" id="GO:0005506">
    <property type="term" value="F:iron ion binding"/>
    <property type="evidence" value="ECO:0007669"/>
    <property type="project" value="InterPro"/>
</dbReference>
<dbReference type="EMBL" id="ML211426">
    <property type="protein sequence ID" value="TFK83044.1"/>
    <property type="molecule type" value="Genomic_DNA"/>
</dbReference>
<evidence type="ECO:0000256" key="6">
    <source>
        <dbReference type="ARBA" id="ARBA00023002"/>
    </source>
</evidence>
<dbReference type="InterPro" id="IPR050121">
    <property type="entry name" value="Cytochrome_P450_monoxygenase"/>
</dbReference>
<dbReference type="GO" id="GO:0020037">
    <property type="term" value="F:heme binding"/>
    <property type="evidence" value="ECO:0007669"/>
    <property type="project" value="InterPro"/>
</dbReference>
<proteinExistence type="inferred from homology"/>
<evidence type="ECO:0000313" key="13">
    <source>
        <dbReference type="Proteomes" id="UP000308197"/>
    </source>
</evidence>
<protein>
    <submittedName>
        <fullName evidence="12">Cytochrome P450</fullName>
    </submittedName>
</protein>
<reference evidence="12 13" key="1">
    <citation type="journal article" date="2019" name="Nat. Ecol. Evol.">
        <title>Megaphylogeny resolves global patterns of mushroom evolution.</title>
        <authorList>
            <person name="Varga T."/>
            <person name="Krizsan K."/>
            <person name="Foldi C."/>
            <person name="Dima B."/>
            <person name="Sanchez-Garcia M."/>
            <person name="Sanchez-Ramirez S."/>
            <person name="Szollosi G.J."/>
            <person name="Szarkandi J.G."/>
            <person name="Papp V."/>
            <person name="Albert L."/>
            <person name="Andreopoulos W."/>
            <person name="Angelini C."/>
            <person name="Antonin V."/>
            <person name="Barry K.W."/>
            <person name="Bougher N.L."/>
            <person name="Buchanan P."/>
            <person name="Buyck B."/>
            <person name="Bense V."/>
            <person name="Catcheside P."/>
            <person name="Chovatia M."/>
            <person name="Cooper J."/>
            <person name="Damon W."/>
            <person name="Desjardin D."/>
            <person name="Finy P."/>
            <person name="Geml J."/>
            <person name="Haridas S."/>
            <person name="Hughes K."/>
            <person name="Justo A."/>
            <person name="Karasinski D."/>
            <person name="Kautmanova I."/>
            <person name="Kiss B."/>
            <person name="Kocsube S."/>
            <person name="Kotiranta H."/>
            <person name="LaButti K.M."/>
            <person name="Lechner B.E."/>
            <person name="Liimatainen K."/>
            <person name="Lipzen A."/>
            <person name="Lukacs Z."/>
            <person name="Mihaltcheva S."/>
            <person name="Morgado L.N."/>
            <person name="Niskanen T."/>
            <person name="Noordeloos M.E."/>
            <person name="Ohm R.A."/>
            <person name="Ortiz-Santana B."/>
            <person name="Ovrebo C."/>
            <person name="Racz N."/>
            <person name="Riley R."/>
            <person name="Savchenko A."/>
            <person name="Shiryaev A."/>
            <person name="Soop K."/>
            <person name="Spirin V."/>
            <person name="Szebenyi C."/>
            <person name="Tomsovsky M."/>
            <person name="Tulloss R.E."/>
            <person name="Uehling J."/>
            <person name="Grigoriev I.V."/>
            <person name="Vagvolgyi C."/>
            <person name="Papp T."/>
            <person name="Martin F.M."/>
            <person name="Miettinen O."/>
            <person name="Hibbett D.S."/>
            <person name="Nagy L.G."/>
        </authorList>
    </citation>
    <scope>NUCLEOTIDE SEQUENCE [LARGE SCALE GENOMIC DNA]</scope>
    <source>
        <strain evidence="12 13">HHB13444</strain>
    </source>
</reference>
<dbReference type="Gene3D" id="1.10.630.10">
    <property type="entry name" value="Cytochrome P450"/>
    <property type="match status" value="1"/>
</dbReference>
<keyword evidence="13" id="KW-1185">Reference proteome</keyword>
<dbReference type="SUPFAM" id="SSF48264">
    <property type="entry name" value="Cytochrome P450"/>
    <property type="match status" value="1"/>
</dbReference>
<comment type="similarity">
    <text evidence="3 10">Belongs to the cytochrome P450 family.</text>
</comment>
<evidence type="ECO:0000256" key="4">
    <source>
        <dbReference type="ARBA" id="ARBA00022617"/>
    </source>
</evidence>
<evidence type="ECO:0000256" key="10">
    <source>
        <dbReference type="RuleBase" id="RU000461"/>
    </source>
</evidence>
<evidence type="ECO:0000256" key="5">
    <source>
        <dbReference type="ARBA" id="ARBA00022723"/>
    </source>
</evidence>
<dbReference type="InterPro" id="IPR036396">
    <property type="entry name" value="Cyt_P450_sf"/>
</dbReference>
<evidence type="ECO:0000256" key="1">
    <source>
        <dbReference type="ARBA" id="ARBA00001971"/>
    </source>
</evidence>
<dbReference type="InterPro" id="IPR017972">
    <property type="entry name" value="Cyt_P450_CS"/>
</dbReference>
<dbReference type="PRINTS" id="PR00385">
    <property type="entry name" value="P450"/>
</dbReference>
<gene>
    <name evidence="12" type="ORF">K466DRAFT_555704</name>
</gene>
<comment type="pathway">
    <text evidence="2">Secondary metabolite biosynthesis.</text>
</comment>
<dbReference type="InterPro" id="IPR001128">
    <property type="entry name" value="Cyt_P450"/>
</dbReference>
<accession>A0A5C3P096</accession>
<evidence type="ECO:0000313" key="12">
    <source>
        <dbReference type="EMBL" id="TFK83044.1"/>
    </source>
</evidence>
<sequence length="544" mass="60311">MVMSVLLLLLALVPVAGLLRVLQRYLTKSPLDNIPGPPLSDSLLFGNVHQIRNPLTAGKLTASLCDTYGPAHRIHGVLGERLLHVFDPRALHNILAGDMEHFPKEVTPLNTLSLLLGPGILATNGPQHRRQRKLLSSAFTQAHLRDITTSMYDVAHKLLEIMTGKHGEELDINALMVKTVFEISGEALLGYSFGSFAEGEEDSFGECVKQFFATVGKVPLIAFVVPWLSRFLSGPLIVRLFRIIPFSPNLQRLLDISEALRHRATKIVQVKKAALMKGDEEQLDSAGEGKDIMSLLLKANMAAYEEDKISDAELIAQVSTVMLAGLDPTSNGLSRLLYTLAQNQAAQERLRAELLEAHVNESTGPGIPPHELMRLPYLDAVFRETLRLYPPVAFMLRFAAKDVALPLTWPVRGKDGTMMSEIFVPRGTHLVPNLRACNHNQALWGDDALEWKPERWMGELPRELLEARVPGVYSHLMTFSAGGRSCIGVKFAELEMKIVLSVLLMAFKFDLTEKPVVWNFSVVEYPTMGESSTKPELLLKVTPL</sequence>
<dbReference type="InterPro" id="IPR002403">
    <property type="entry name" value="Cyt_P450_E_grp-IV"/>
</dbReference>
<dbReference type="GO" id="GO:0004497">
    <property type="term" value="F:monooxygenase activity"/>
    <property type="evidence" value="ECO:0007669"/>
    <property type="project" value="UniProtKB-KW"/>
</dbReference>
<evidence type="ECO:0000256" key="7">
    <source>
        <dbReference type="ARBA" id="ARBA00023004"/>
    </source>
</evidence>
<keyword evidence="8 10" id="KW-0503">Monooxygenase</keyword>
<evidence type="ECO:0000256" key="8">
    <source>
        <dbReference type="ARBA" id="ARBA00023033"/>
    </source>
</evidence>
<evidence type="ECO:0000256" key="2">
    <source>
        <dbReference type="ARBA" id="ARBA00005179"/>
    </source>
</evidence>
<keyword evidence="4 9" id="KW-0349">Heme</keyword>
<dbReference type="PANTHER" id="PTHR24305:SF166">
    <property type="entry name" value="CYTOCHROME P450 12A4, MITOCHONDRIAL-RELATED"/>
    <property type="match status" value="1"/>
</dbReference>
<keyword evidence="7 9" id="KW-0408">Iron</keyword>
<keyword evidence="6 10" id="KW-0560">Oxidoreductase</keyword>
<dbReference type="Proteomes" id="UP000308197">
    <property type="component" value="Unassembled WGS sequence"/>
</dbReference>
<dbReference type="PANTHER" id="PTHR24305">
    <property type="entry name" value="CYTOCHROME P450"/>
    <property type="match status" value="1"/>
</dbReference>
<feature type="signal peptide" evidence="11">
    <location>
        <begin position="1"/>
        <end position="18"/>
    </location>
</feature>
<evidence type="ECO:0000256" key="3">
    <source>
        <dbReference type="ARBA" id="ARBA00010617"/>
    </source>
</evidence>
<dbReference type="PRINTS" id="PR00465">
    <property type="entry name" value="EP450IV"/>
</dbReference>